<accession>A0A5K3FQF6</accession>
<evidence type="ECO:0000256" key="2">
    <source>
        <dbReference type="SAM" id="SignalP"/>
    </source>
</evidence>
<evidence type="ECO:0000256" key="1">
    <source>
        <dbReference type="SAM" id="MobiDB-lite"/>
    </source>
</evidence>
<dbReference type="PROSITE" id="PS01009">
    <property type="entry name" value="CRISP_1"/>
    <property type="match status" value="1"/>
</dbReference>
<evidence type="ECO:0000313" key="4">
    <source>
        <dbReference type="WBParaSite" id="MCU_010635-RA"/>
    </source>
</evidence>
<organism evidence="4">
    <name type="scientific">Mesocestoides corti</name>
    <name type="common">Flatworm</name>
    <dbReference type="NCBI Taxonomy" id="53468"/>
    <lineage>
        <taxon>Eukaryota</taxon>
        <taxon>Metazoa</taxon>
        <taxon>Spiralia</taxon>
        <taxon>Lophotrochozoa</taxon>
        <taxon>Platyhelminthes</taxon>
        <taxon>Cestoda</taxon>
        <taxon>Eucestoda</taxon>
        <taxon>Cyclophyllidea</taxon>
        <taxon>Mesocestoididae</taxon>
        <taxon>Mesocestoides</taxon>
    </lineage>
</organism>
<feature type="domain" description="SCP" evidence="3">
    <location>
        <begin position="22"/>
        <end position="167"/>
    </location>
</feature>
<dbReference type="Pfam" id="PF00188">
    <property type="entry name" value="CAP"/>
    <property type="match status" value="1"/>
</dbReference>
<dbReference type="SMART" id="SM00198">
    <property type="entry name" value="SCP"/>
    <property type="match status" value="1"/>
</dbReference>
<dbReference type="Gene3D" id="3.40.33.10">
    <property type="entry name" value="CAP"/>
    <property type="match status" value="1"/>
</dbReference>
<dbReference type="GO" id="GO:0005576">
    <property type="term" value="C:extracellular region"/>
    <property type="evidence" value="ECO:0007669"/>
    <property type="project" value="InterPro"/>
</dbReference>
<dbReference type="WBParaSite" id="MCU_010635-RA">
    <property type="protein sequence ID" value="MCU_010635-RA"/>
    <property type="gene ID" value="MCU_010635"/>
</dbReference>
<feature type="signal peptide" evidence="2">
    <location>
        <begin position="1"/>
        <end position="16"/>
    </location>
</feature>
<dbReference type="CDD" id="cd05380">
    <property type="entry name" value="CAP_euk"/>
    <property type="match status" value="1"/>
</dbReference>
<dbReference type="InterPro" id="IPR014044">
    <property type="entry name" value="CAP_dom"/>
</dbReference>
<proteinExistence type="predicted"/>
<keyword evidence="2" id="KW-0732">Signal</keyword>
<sequence>MKTLVCVLAAICFAMAQDLQQKNRDEILEFHNCARENVQPPASNMQVMNYSMEMERLALDWVRRCRYEHPDPDIYPQYKNIGQNLAIMTIDTPDWVTMAQGWFDEVEDYDHASNRCRGVCGHYTQMVWATSNEVGCAAHRCDSIRPEWRRTVYLLACQYKPNGNWYGQKPYESGRSCSKCPKGSVCERNLCVPRQPVNEERPNNRREPVQPHEVEREDPMRRCFPKRTRLGPNDR</sequence>
<dbReference type="SUPFAM" id="SSF55797">
    <property type="entry name" value="PR-1-like"/>
    <property type="match status" value="1"/>
</dbReference>
<feature type="chain" id="PRO_5024337072" evidence="2">
    <location>
        <begin position="17"/>
        <end position="235"/>
    </location>
</feature>
<evidence type="ECO:0000259" key="3">
    <source>
        <dbReference type="SMART" id="SM00198"/>
    </source>
</evidence>
<dbReference type="PANTHER" id="PTHR10334">
    <property type="entry name" value="CYSTEINE-RICH SECRETORY PROTEIN-RELATED"/>
    <property type="match status" value="1"/>
</dbReference>
<protein>
    <submittedName>
        <fullName evidence="4">SCP domain-containing protein</fullName>
    </submittedName>
</protein>
<dbReference type="PROSITE" id="PS01010">
    <property type="entry name" value="CRISP_2"/>
    <property type="match status" value="1"/>
</dbReference>
<dbReference type="InterPro" id="IPR018244">
    <property type="entry name" value="Allrgn_V5/Tpx1_CS"/>
</dbReference>
<dbReference type="PRINTS" id="PR00837">
    <property type="entry name" value="V5TPXLIKE"/>
</dbReference>
<name>A0A5K3FQF6_MESCO</name>
<dbReference type="InterPro" id="IPR035940">
    <property type="entry name" value="CAP_sf"/>
</dbReference>
<feature type="region of interest" description="Disordered" evidence="1">
    <location>
        <begin position="196"/>
        <end position="235"/>
    </location>
</feature>
<reference evidence="4" key="1">
    <citation type="submission" date="2019-11" db="UniProtKB">
        <authorList>
            <consortium name="WormBaseParasite"/>
        </authorList>
    </citation>
    <scope>IDENTIFICATION</scope>
</reference>
<dbReference type="InterPro" id="IPR001283">
    <property type="entry name" value="CRISP-related"/>
</dbReference>
<dbReference type="AlphaFoldDB" id="A0A5K3FQF6"/>
<feature type="compositionally biased region" description="Basic and acidic residues" evidence="1">
    <location>
        <begin position="197"/>
        <end position="221"/>
    </location>
</feature>